<dbReference type="KEGG" id="lrs:PX52LOC_03089"/>
<evidence type="ECO:0000256" key="7">
    <source>
        <dbReference type="PROSITE-ProRule" id="PRU00339"/>
    </source>
</evidence>
<feature type="binding site" evidence="8">
    <location>
        <position position="49"/>
    </location>
    <ligand>
        <name>ATP</name>
        <dbReference type="ChEBI" id="CHEBI:30616"/>
    </ligand>
</feature>
<evidence type="ECO:0000313" key="11">
    <source>
        <dbReference type="EMBL" id="QEL16150.1"/>
    </source>
</evidence>
<evidence type="ECO:0000256" key="3">
    <source>
        <dbReference type="ARBA" id="ARBA00022679"/>
    </source>
</evidence>
<dbReference type="InterPro" id="IPR008271">
    <property type="entry name" value="Ser/Thr_kinase_AS"/>
</dbReference>
<dbReference type="Pfam" id="PF00069">
    <property type="entry name" value="Pkinase"/>
    <property type="match status" value="1"/>
</dbReference>
<dbReference type="InterPro" id="IPR000719">
    <property type="entry name" value="Prot_kinase_dom"/>
</dbReference>
<dbReference type="Gene3D" id="3.30.200.20">
    <property type="entry name" value="Phosphorylase Kinase, domain 1"/>
    <property type="match status" value="1"/>
</dbReference>
<sequence>MPDPTPDPPPDLTGKTLGDFYVQRKLGQGGMGQVYLARQLSLKREVALKLLNTHLAQNETALKRFQAEAEAIAQISHPNIVQVFAIGENDGLRYMALEYVRGLNLRDYLERKGPPELTIALSILRQVAAALQRASELGIVHRDIKPENILLTRKVEVKVADFGLSRLTQGEQLPLNLTQSGVTVGTPLYMSPEQVRGQATDHRSDIYSLGVTAYHLLAGEPPFTGANAIDVAMKHVNEEPPPLNAVRPDLPADLCALVHKMMAKRPTDRYQSAKEILRDVAKLREGHALGFTQMLAVGPATLPSLGLSLPLPSTTTAQLPLVPPPSRWPVRILAALAVAGVFTGGWFLFGRLHPPAAAMAGPTEPGLPAARLPEAVKLISARESDLLARLDKRAATAAEVIDASIDLGLLYVKEHRYPEAEKVFHQLEHEKPDRARPVNPQFPVQATVSRLGIGIVQAHQDKAKDSIATFRSAIDPLRKPLALGLLQQFLMEHRDLVLAVAEAVQRDADNLPKGEKFPLALEKLRSPATMLKE</sequence>
<feature type="transmembrane region" description="Helical" evidence="9">
    <location>
        <begin position="328"/>
        <end position="349"/>
    </location>
</feature>
<keyword evidence="9" id="KW-0472">Membrane</keyword>
<dbReference type="PANTHER" id="PTHR43289:SF6">
    <property type="entry name" value="SERINE_THREONINE-PROTEIN KINASE NEKL-3"/>
    <property type="match status" value="1"/>
</dbReference>
<dbReference type="PROSITE" id="PS00108">
    <property type="entry name" value="PROTEIN_KINASE_ST"/>
    <property type="match status" value="1"/>
</dbReference>
<keyword evidence="12" id="KW-1185">Reference proteome</keyword>
<dbReference type="PANTHER" id="PTHR43289">
    <property type="entry name" value="MITOGEN-ACTIVATED PROTEIN KINASE KINASE KINASE 20-RELATED"/>
    <property type="match status" value="1"/>
</dbReference>
<feature type="domain" description="Protein kinase" evidence="10">
    <location>
        <begin position="20"/>
        <end position="290"/>
    </location>
</feature>
<dbReference type="EC" id="2.7.11.1" evidence="1"/>
<keyword evidence="9" id="KW-0812">Transmembrane</keyword>
<evidence type="ECO:0000259" key="10">
    <source>
        <dbReference type="PROSITE" id="PS50011"/>
    </source>
</evidence>
<keyword evidence="6 8" id="KW-0067">ATP-binding</keyword>
<dbReference type="SMART" id="SM00220">
    <property type="entry name" value="S_TKc"/>
    <property type="match status" value="1"/>
</dbReference>
<evidence type="ECO:0000256" key="8">
    <source>
        <dbReference type="PROSITE-ProRule" id="PRU10141"/>
    </source>
</evidence>
<dbReference type="Gene3D" id="1.10.510.10">
    <property type="entry name" value="Transferase(Phosphotransferase) domain 1"/>
    <property type="match status" value="1"/>
</dbReference>
<reference evidence="12" key="1">
    <citation type="submission" date="2019-08" db="EMBL/GenBank/DDBJ databases">
        <title>Limnoglobus roseus gen. nov., sp. nov., a novel freshwater planctomycete with a giant genome from the family Gemmataceae.</title>
        <authorList>
            <person name="Kulichevskaya I.S."/>
            <person name="Naumoff D.G."/>
            <person name="Miroshnikov K."/>
            <person name="Ivanova A."/>
            <person name="Philippov D.A."/>
            <person name="Hakobyan A."/>
            <person name="Rijpstra I.C."/>
            <person name="Sinninghe Damste J.S."/>
            <person name="Liesack W."/>
            <person name="Dedysh S.N."/>
        </authorList>
    </citation>
    <scope>NUCLEOTIDE SEQUENCE [LARGE SCALE GENOMIC DNA]</scope>
    <source>
        <strain evidence="12">PX52</strain>
    </source>
</reference>
<keyword evidence="2 11" id="KW-0723">Serine/threonine-protein kinase</keyword>
<evidence type="ECO:0000256" key="6">
    <source>
        <dbReference type="ARBA" id="ARBA00022840"/>
    </source>
</evidence>
<dbReference type="EMBL" id="CP042425">
    <property type="protein sequence ID" value="QEL16150.1"/>
    <property type="molecule type" value="Genomic_DNA"/>
</dbReference>
<dbReference type="GO" id="GO:0005524">
    <property type="term" value="F:ATP binding"/>
    <property type="evidence" value="ECO:0007669"/>
    <property type="project" value="UniProtKB-UniRule"/>
</dbReference>
<dbReference type="RefSeq" id="WP_149110911.1">
    <property type="nucleotide sequence ID" value="NZ_CP042425.1"/>
</dbReference>
<dbReference type="OrthoDB" id="6111975at2"/>
<evidence type="ECO:0000256" key="5">
    <source>
        <dbReference type="ARBA" id="ARBA00022777"/>
    </source>
</evidence>
<keyword evidence="7" id="KW-0802">TPR repeat</keyword>
<dbReference type="PROSITE" id="PS50005">
    <property type="entry name" value="TPR"/>
    <property type="match status" value="1"/>
</dbReference>
<evidence type="ECO:0000256" key="4">
    <source>
        <dbReference type="ARBA" id="ARBA00022741"/>
    </source>
</evidence>
<feature type="repeat" description="TPR" evidence="7">
    <location>
        <begin position="401"/>
        <end position="434"/>
    </location>
</feature>
<dbReference type="InterPro" id="IPR011009">
    <property type="entry name" value="Kinase-like_dom_sf"/>
</dbReference>
<dbReference type="SUPFAM" id="SSF56112">
    <property type="entry name" value="Protein kinase-like (PK-like)"/>
    <property type="match status" value="1"/>
</dbReference>
<dbReference type="GO" id="GO:0004674">
    <property type="term" value="F:protein serine/threonine kinase activity"/>
    <property type="evidence" value="ECO:0007669"/>
    <property type="project" value="UniProtKB-KW"/>
</dbReference>
<dbReference type="InterPro" id="IPR019734">
    <property type="entry name" value="TPR_rpt"/>
</dbReference>
<evidence type="ECO:0000256" key="2">
    <source>
        <dbReference type="ARBA" id="ARBA00022527"/>
    </source>
</evidence>
<keyword evidence="5 11" id="KW-0418">Kinase</keyword>
<evidence type="ECO:0000256" key="9">
    <source>
        <dbReference type="SAM" id="Phobius"/>
    </source>
</evidence>
<dbReference type="PROSITE" id="PS50011">
    <property type="entry name" value="PROTEIN_KINASE_DOM"/>
    <property type="match status" value="1"/>
</dbReference>
<evidence type="ECO:0000256" key="1">
    <source>
        <dbReference type="ARBA" id="ARBA00012513"/>
    </source>
</evidence>
<keyword evidence="3" id="KW-0808">Transferase</keyword>
<dbReference type="Proteomes" id="UP000324974">
    <property type="component" value="Chromosome"/>
</dbReference>
<gene>
    <name evidence="11" type="ORF">PX52LOC_03089</name>
</gene>
<name>A0A5C1ABR4_9BACT</name>
<dbReference type="AlphaFoldDB" id="A0A5C1ABR4"/>
<dbReference type="FunFam" id="1.10.510.10:FF:000021">
    <property type="entry name" value="Serine/threonine protein kinase"/>
    <property type="match status" value="1"/>
</dbReference>
<dbReference type="CDD" id="cd14014">
    <property type="entry name" value="STKc_PknB_like"/>
    <property type="match status" value="1"/>
</dbReference>
<accession>A0A5C1ABR4</accession>
<proteinExistence type="predicted"/>
<protein>
    <recommendedName>
        <fullName evidence="1">non-specific serine/threonine protein kinase</fullName>
        <ecNumber evidence="1">2.7.11.1</ecNumber>
    </recommendedName>
</protein>
<evidence type="ECO:0000313" key="12">
    <source>
        <dbReference type="Proteomes" id="UP000324974"/>
    </source>
</evidence>
<dbReference type="InterPro" id="IPR017441">
    <property type="entry name" value="Protein_kinase_ATP_BS"/>
</dbReference>
<keyword evidence="9" id="KW-1133">Transmembrane helix</keyword>
<organism evidence="11 12">
    <name type="scientific">Limnoglobus roseus</name>
    <dbReference type="NCBI Taxonomy" id="2598579"/>
    <lineage>
        <taxon>Bacteria</taxon>
        <taxon>Pseudomonadati</taxon>
        <taxon>Planctomycetota</taxon>
        <taxon>Planctomycetia</taxon>
        <taxon>Gemmatales</taxon>
        <taxon>Gemmataceae</taxon>
        <taxon>Limnoglobus</taxon>
    </lineage>
</organism>
<dbReference type="PROSITE" id="PS00107">
    <property type="entry name" value="PROTEIN_KINASE_ATP"/>
    <property type="match status" value="1"/>
</dbReference>
<keyword evidence="4 8" id="KW-0547">Nucleotide-binding</keyword>